<gene>
    <name evidence="1" type="ORF">KBTEX_04201</name>
</gene>
<name>A0A5B8RGV6_9ZZZZ</name>
<evidence type="ECO:0000313" key="1">
    <source>
        <dbReference type="EMBL" id="QEA07836.1"/>
    </source>
</evidence>
<organism evidence="1">
    <name type="scientific">uncultured organism</name>
    <dbReference type="NCBI Taxonomy" id="155900"/>
    <lineage>
        <taxon>unclassified sequences</taxon>
        <taxon>environmental samples</taxon>
    </lineage>
</organism>
<accession>A0A5B8RGV6</accession>
<dbReference type="EMBL" id="MN079401">
    <property type="protein sequence ID" value="QEA07836.1"/>
    <property type="molecule type" value="Genomic_DNA"/>
</dbReference>
<protein>
    <submittedName>
        <fullName evidence="1">Uncharacterized protein</fullName>
    </submittedName>
</protein>
<sequence length="113" mass="13311">MINGKHLFKRMRERPVPDIMQQSCRQRKKAIPGIPMRLAVENGNDAADNFIHAERMAEPTVFRTMKCQIRRSELANAPQPLKLFCSDQFTDQRFLHVYVTVNRIFEHLFLIQL</sequence>
<dbReference type="AlphaFoldDB" id="A0A5B8RGV6"/>
<proteinExistence type="predicted"/>
<reference evidence="1" key="1">
    <citation type="submission" date="2019-06" db="EMBL/GenBank/DDBJ databases">
        <authorList>
            <person name="Murdoch R.W."/>
            <person name="Fathepure B."/>
        </authorList>
    </citation>
    <scope>NUCLEOTIDE SEQUENCE</scope>
</reference>